<dbReference type="AlphaFoldDB" id="A0A0A8YIH5"/>
<reference evidence="1" key="2">
    <citation type="journal article" date="2015" name="Data Brief">
        <title>Shoot transcriptome of the giant reed, Arundo donax.</title>
        <authorList>
            <person name="Barrero R.A."/>
            <person name="Guerrero F.D."/>
            <person name="Moolhuijzen P."/>
            <person name="Goolsby J.A."/>
            <person name="Tidwell J."/>
            <person name="Bellgard S.E."/>
            <person name="Bellgard M.I."/>
        </authorList>
    </citation>
    <scope>NUCLEOTIDE SEQUENCE</scope>
    <source>
        <tissue evidence="1">Shoot tissue taken approximately 20 cm above the soil surface</tissue>
    </source>
</reference>
<reference evidence="1" key="1">
    <citation type="submission" date="2014-09" db="EMBL/GenBank/DDBJ databases">
        <authorList>
            <person name="Magalhaes I.L.F."/>
            <person name="Oliveira U."/>
            <person name="Santos F.R."/>
            <person name="Vidigal T.H.D.A."/>
            <person name="Brescovit A.D."/>
            <person name="Santos A.J."/>
        </authorList>
    </citation>
    <scope>NUCLEOTIDE SEQUENCE</scope>
    <source>
        <tissue evidence="1">Shoot tissue taken approximately 20 cm above the soil surface</tissue>
    </source>
</reference>
<organism evidence="1">
    <name type="scientific">Arundo donax</name>
    <name type="common">Giant reed</name>
    <name type="synonym">Donax arundinaceus</name>
    <dbReference type="NCBI Taxonomy" id="35708"/>
    <lineage>
        <taxon>Eukaryota</taxon>
        <taxon>Viridiplantae</taxon>
        <taxon>Streptophyta</taxon>
        <taxon>Embryophyta</taxon>
        <taxon>Tracheophyta</taxon>
        <taxon>Spermatophyta</taxon>
        <taxon>Magnoliopsida</taxon>
        <taxon>Liliopsida</taxon>
        <taxon>Poales</taxon>
        <taxon>Poaceae</taxon>
        <taxon>PACMAD clade</taxon>
        <taxon>Arundinoideae</taxon>
        <taxon>Arundineae</taxon>
        <taxon>Arundo</taxon>
    </lineage>
</organism>
<sequence>MNRLDPVNRFRSATNSFSFLAQCSFWHHNFWLIPSFNPSHRTVACYFHSSRDFSKH</sequence>
<protein>
    <submittedName>
        <fullName evidence="1">Uncharacterized protein</fullName>
    </submittedName>
</protein>
<evidence type="ECO:0000313" key="1">
    <source>
        <dbReference type="EMBL" id="JAD25280.1"/>
    </source>
</evidence>
<proteinExistence type="predicted"/>
<dbReference type="EMBL" id="GBRH01272615">
    <property type="protein sequence ID" value="JAD25280.1"/>
    <property type="molecule type" value="Transcribed_RNA"/>
</dbReference>
<accession>A0A0A8YIH5</accession>
<name>A0A0A8YIH5_ARUDO</name>